<evidence type="ECO:0000256" key="1">
    <source>
        <dbReference type="SAM" id="Coils"/>
    </source>
</evidence>
<evidence type="ECO:0000313" key="2">
    <source>
        <dbReference type="EMBL" id="KAG8468448.1"/>
    </source>
</evidence>
<proteinExistence type="predicted"/>
<dbReference type="AlphaFoldDB" id="A0A8J5XNI8"/>
<name>A0A8J5XNI8_DIALT</name>
<keyword evidence="3" id="KW-1185">Reference proteome</keyword>
<dbReference type="EMBL" id="JAGTXO010000004">
    <property type="protein sequence ID" value="KAG8468448.1"/>
    <property type="molecule type" value="Genomic_DNA"/>
</dbReference>
<reference evidence="2" key="1">
    <citation type="submission" date="2021-05" db="EMBL/GenBank/DDBJ databases">
        <title>The genome of the haptophyte Pavlova lutheri (Diacronema luteri, Pavlovales) - a model for lipid biosynthesis in eukaryotic algae.</title>
        <authorList>
            <person name="Hulatt C.J."/>
            <person name="Posewitz M.C."/>
        </authorList>
    </citation>
    <scope>NUCLEOTIDE SEQUENCE</scope>
    <source>
        <strain evidence="2">NIVA-4/92</strain>
    </source>
</reference>
<gene>
    <name evidence="2" type="ORF">KFE25_013531</name>
</gene>
<accession>A0A8J5XNI8</accession>
<comment type="caution">
    <text evidence="2">The sequence shown here is derived from an EMBL/GenBank/DDBJ whole genome shotgun (WGS) entry which is preliminary data.</text>
</comment>
<organism evidence="2 3">
    <name type="scientific">Diacronema lutheri</name>
    <name type="common">Unicellular marine alga</name>
    <name type="synonym">Monochrysis lutheri</name>
    <dbReference type="NCBI Taxonomy" id="2081491"/>
    <lineage>
        <taxon>Eukaryota</taxon>
        <taxon>Haptista</taxon>
        <taxon>Haptophyta</taxon>
        <taxon>Pavlovophyceae</taxon>
        <taxon>Pavlovales</taxon>
        <taxon>Pavlovaceae</taxon>
        <taxon>Diacronema</taxon>
    </lineage>
</organism>
<dbReference type="OrthoDB" id="10527068at2759"/>
<keyword evidence="1" id="KW-0175">Coiled coil</keyword>
<feature type="coiled-coil region" evidence="1">
    <location>
        <begin position="60"/>
        <end position="101"/>
    </location>
</feature>
<evidence type="ECO:0000313" key="3">
    <source>
        <dbReference type="Proteomes" id="UP000751190"/>
    </source>
</evidence>
<dbReference type="Proteomes" id="UP000751190">
    <property type="component" value="Unassembled WGS sequence"/>
</dbReference>
<sequence length="166" mass="18362">MSFFKKREAEVLKQSLDAVARIDRLDEVVRDKDEQIVSLNRMLCDTIAERDAALREAEALQQLHRVNAQLRNENTQLMAQLQSCEALIEQLNLRIRAFEVEREPAPSVGSESNGPRSLYAPSVGARSARYSGSLAGSLSGGASGLRLAPSERARMHDVATRAMLLK</sequence>
<protein>
    <submittedName>
        <fullName evidence="2">Uncharacterized protein</fullName>
    </submittedName>
</protein>